<reference evidence="1 2" key="1">
    <citation type="journal article" date="2021" name="Commun. Biol.">
        <title>The genome of Shorea leprosula (Dipterocarpaceae) highlights the ecological relevance of drought in aseasonal tropical rainforests.</title>
        <authorList>
            <person name="Ng K.K.S."/>
            <person name="Kobayashi M.J."/>
            <person name="Fawcett J.A."/>
            <person name="Hatakeyama M."/>
            <person name="Paape T."/>
            <person name="Ng C.H."/>
            <person name="Ang C.C."/>
            <person name="Tnah L.H."/>
            <person name="Lee C.T."/>
            <person name="Nishiyama T."/>
            <person name="Sese J."/>
            <person name="O'Brien M.J."/>
            <person name="Copetti D."/>
            <person name="Mohd Noor M.I."/>
            <person name="Ong R.C."/>
            <person name="Putra M."/>
            <person name="Sireger I.Z."/>
            <person name="Indrioko S."/>
            <person name="Kosugi Y."/>
            <person name="Izuno A."/>
            <person name="Isagi Y."/>
            <person name="Lee S.L."/>
            <person name="Shimizu K.K."/>
        </authorList>
    </citation>
    <scope>NUCLEOTIDE SEQUENCE [LARGE SCALE GENOMIC DNA]</scope>
    <source>
        <strain evidence="1">214</strain>
    </source>
</reference>
<evidence type="ECO:0000313" key="1">
    <source>
        <dbReference type="EMBL" id="GKV45445.1"/>
    </source>
</evidence>
<accession>A0AAV5M6J8</accession>
<dbReference type="PANTHER" id="PTHR13318:SF105">
    <property type="entry name" value="F-BOX_LRR-REPEAT PROTEIN 3"/>
    <property type="match status" value="1"/>
</dbReference>
<dbReference type="InterPro" id="IPR032675">
    <property type="entry name" value="LRR_dom_sf"/>
</dbReference>
<dbReference type="InterPro" id="IPR001611">
    <property type="entry name" value="Leu-rich_rpt"/>
</dbReference>
<dbReference type="SUPFAM" id="SSF52047">
    <property type="entry name" value="RNI-like"/>
    <property type="match status" value="1"/>
</dbReference>
<comment type="caution">
    <text evidence="1">The sequence shown here is derived from an EMBL/GenBank/DDBJ whole genome shotgun (WGS) entry which is preliminary data.</text>
</comment>
<dbReference type="EMBL" id="BPVZ01000194">
    <property type="protein sequence ID" value="GKV45445.1"/>
    <property type="molecule type" value="Genomic_DNA"/>
</dbReference>
<keyword evidence="2" id="KW-1185">Reference proteome</keyword>
<organism evidence="1 2">
    <name type="scientific">Rubroshorea leprosula</name>
    <dbReference type="NCBI Taxonomy" id="152421"/>
    <lineage>
        <taxon>Eukaryota</taxon>
        <taxon>Viridiplantae</taxon>
        <taxon>Streptophyta</taxon>
        <taxon>Embryophyta</taxon>
        <taxon>Tracheophyta</taxon>
        <taxon>Spermatophyta</taxon>
        <taxon>Magnoliopsida</taxon>
        <taxon>eudicotyledons</taxon>
        <taxon>Gunneridae</taxon>
        <taxon>Pentapetalae</taxon>
        <taxon>rosids</taxon>
        <taxon>malvids</taxon>
        <taxon>Malvales</taxon>
        <taxon>Dipterocarpaceae</taxon>
        <taxon>Rubroshorea</taxon>
    </lineage>
</organism>
<protein>
    <submittedName>
        <fullName evidence="1">Uncharacterized protein</fullName>
    </submittedName>
</protein>
<dbReference type="InterPro" id="IPR006553">
    <property type="entry name" value="Leu-rich_rpt_Cys-con_subtyp"/>
</dbReference>
<sequence>MGSACSRKRDQLDNEDSLHRGVTRIYCKSGSSKWLVTTFSKPAVDMQRGKGQCPSLMELCIYKTREDIDRYKTFSMLPRDITQQIFNELVNSHCLTEVSLQAFKDCALQDLDLGEYPGVNDNWMGVISSQGSSLLSVNLAGSDITDSGLMCLRVCGNLQDINLNCCYQISDYGLQHISALSNLTSLSFRRNGTVTAQGMSALAGLVNLVKLDLEKCPGIHGGLVHLRGLTKLESLNINWCKTTTDAITDADMMPLSVLTNLEKLQISCSKVTDAGITHLKGLQKLSILNLEGCPVTAACLDSLSALVALQCLNLTRCNVTDDGSEKFSLLRNLKVLNLSFNEITDACLVHMKGPPSLPSPYTIWRSLICIICFF</sequence>
<dbReference type="PROSITE" id="PS51450">
    <property type="entry name" value="LRR"/>
    <property type="match status" value="1"/>
</dbReference>
<gene>
    <name evidence="1" type="ORF">SLEP1_g52521</name>
</gene>
<dbReference type="AlphaFoldDB" id="A0AAV5M6J8"/>
<proteinExistence type="predicted"/>
<name>A0AAV5M6J8_9ROSI</name>
<dbReference type="Gene3D" id="3.80.10.10">
    <property type="entry name" value="Ribonuclease Inhibitor"/>
    <property type="match status" value="3"/>
</dbReference>
<dbReference type="GO" id="GO:0031146">
    <property type="term" value="P:SCF-dependent proteasomal ubiquitin-dependent protein catabolic process"/>
    <property type="evidence" value="ECO:0007669"/>
    <property type="project" value="TreeGrafter"/>
</dbReference>
<dbReference type="FunFam" id="3.80.10.10:FF:000277">
    <property type="entry name" value="Leucine-rich repeat family protein"/>
    <property type="match status" value="1"/>
</dbReference>
<dbReference type="PANTHER" id="PTHR13318">
    <property type="entry name" value="PARTNER OF PAIRED, ISOFORM B-RELATED"/>
    <property type="match status" value="1"/>
</dbReference>
<dbReference type="SMART" id="SM00367">
    <property type="entry name" value="LRR_CC"/>
    <property type="match status" value="3"/>
</dbReference>
<evidence type="ECO:0000313" key="2">
    <source>
        <dbReference type="Proteomes" id="UP001054252"/>
    </source>
</evidence>
<dbReference type="GO" id="GO:0019005">
    <property type="term" value="C:SCF ubiquitin ligase complex"/>
    <property type="evidence" value="ECO:0007669"/>
    <property type="project" value="TreeGrafter"/>
</dbReference>
<dbReference type="Proteomes" id="UP001054252">
    <property type="component" value="Unassembled WGS sequence"/>
</dbReference>
<dbReference type="Pfam" id="PF13516">
    <property type="entry name" value="LRR_6"/>
    <property type="match status" value="5"/>
</dbReference>